<dbReference type="Gene3D" id="1.10.3720.10">
    <property type="entry name" value="MetI-like"/>
    <property type="match status" value="1"/>
</dbReference>
<dbReference type="PANTHER" id="PTHR30183">
    <property type="entry name" value="MOLYBDENUM TRANSPORT SYSTEM PERMEASE PROTEIN MODB"/>
    <property type="match status" value="1"/>
</dbReference>
<feature type="transmembrane region" description="Helical" evidence="7">
    <location>
        <begin position="117"/>
        <end position="141"/>
    </location>
</feature>
<comment type="similarity">
    <text evidence="7">Belongs to the binding-protein-dependent transport system permease family.</text>
</comment>
<dbReference type="RefSeq" id="WP_246004482.1">
    <property type="nucleotide sequence ID" value="NZ_QGTJ01000001.1"/>
</dbReference>
<dbReference type="Proteomes" id="UP000246569">
    <property type="component" value="Unassembled WGS sequence"/>
</dbReference>
<dbReference type="SUPFAM" id="SSF161098">
    <property type="entry name" value="MetI-like"/>
    <property type="match status" value="1"/>
</dbReference>
<organism evidence="9 10">
    <name type="scientific">Plasticicumulans acidivorans</name>
    <dbReference type="NCBI Taxonomy" id="886464"/>
    <lineage>
        <taxon>Bacteria</taxon>
        <taxon>Pseudomonadati</taxon>
        <taxon>Pseudomonadota</taxon>
        <taxon>Gammaproteobacteria</taxon>
        <taxon>Candidatus Competibacteraceae</taxon>
        <taxon>Plasticicumulans</taxon>
    </lineage>
</organism>
<evidence type="ECO:0000256" key="6">
    <source>
        <dbReference type="ARBA" id="ARBA00023136"/>
    </source>
</evidence>
<keyword evidence="4 7" id="KW-0812">Transmembrane</keyword>
<evidence type="ECO:0000256" key="1">
    <source>
        <dbReference type="ARBA" id="ARBA00004651"/>
    </source>
</evidence>
<dbReference type="GO" id="GO:0005886">
    <property type="term" value="C:plasma membrane"/>
    <property type="evidence" value="ECO:0007669"/>
    <property type="project" value="UniProtKB-SubCell"/>
</dbReference>
<comment type="caution">
    <text evidence="9">The sequence shown here is derived from an EMBL/GenBank/DDBJ whole genome shotgun (WGS) entry which is preliminary data.</text>
</comment>
<dbReference type="PANTHER" id="PTHR30183:SF3">
    <property type="entry name" value="MOLYBDENUM TRANSPORT SYSTEM PERMEASE PROTEIN MODB"/>
    <property type="match status" value="1"/>
</dbReference>
<proteinExistence type="inferred from homology"/>
<evidence type="ECO:0000256" key="5">
    <source>
        <dbReference type="ARBA" id="ARBA00022989"/>
    </source>
</evidence>
<name>A0A317N120_9GAMM</name>
<evidence type="ECO:0000256" key="4">
    <source>
        <dbReference type="ARBA" id="ARBA00022692"/>
    </source>
</evidence>
<dbReference type="InterPro" id="IPR006469">
    <property type="entry name" value="NifC_ABC_porter"/>
</dbReference>
<dbReference type="GO" id="GO:0022857">
    <property type="term" value="F:transmembrane transporter activity"/>
    <property type="evidence" value="ECO:0007669"/>
    <property type="project" value="InterPro"/>
</dbReference>
<evidence type="ECO:0000256" key="7">
    <source>
        <dbReference type="RuleBase" id="RU363032"/>
    </source>
</evidence>
<protein>
    <submittedName>
        <fullName evidence="9">Molybdate transport system permease protein</fullName>
    </submittedName>
</protein>
<feature type="transmembrane region" description="Helical" evidence="7">
    <location>
        <begin position="187"/>
        <end position="209"/>
    </location>
</feature>
<dbReference type="PROSITE" id="PS50928">
    <property type="entry name" value="ABC_TM1"/>
    <property type="match status" value="1"/>
</dbReference>
<dbReference type="Pfam" id="PF00528">
    <property type="entry name" value="BPD_transp_1"/>
    <property type="match status" value="1"/>
</dbReference>
<accession>A0A317N120</accession>
<feature type="transmembrane region" description="Helical" evidence="7">
    <location>
        <begin position="229"/>
        <end position="251"/>
    </location>
</feature>
<feature type="transmembrane region" description="Helical" evidence="7">
    <location>
        <begin position="81"/>
        <end position="105"/>
    </location>
</feature>
<dbReference type="CDD" id="cd06261">
    <property type="entry name" value="TM_PBP2"/>
    <property type="match status" value="1"/>
</dbReference>
<feature type="domain" description="ABC transmembrane type-1" evidence="8">
    <location>
        <begin position="46"/>
        <end position="250"/>
    </location>
</feature>
<sequence>MFLRLALLPLLLFALLVVAVIVALGMRVELATVLAVLGSMEVRFALLQSLGVSLAALAIALLLGVPGAWALRQWRGRGRMLLETVLDLPLVMPPLVVGVGLLFLFGRRMLGEPLASLGIELLFSPAGAVLAQAYIAMAVVLRSSVASFAALDSGYAACASTLGLKPLAVFVHVELPMAMRGIAAGAVLAWARALGEFGATLMVAGATRLRTETLPMAVYLNIASGDTDTAVVCALLQLLLAAGLLLALRLLRRPELPA</sequence>
<keyword evidence="5 7" id="KW-1133">Transmembrane helix</keyword>
<dbReference type="AlphaFoldDB" id="A0A317N120"/>
<comment type="subcellular location">
    <subcellularLocation>
        <location evidence="1 7">Cell membrane</location>
        <topology evidence="1 7">Multi-pass membrane protein</topology>
    </subcellularLocation>
</comment>
<evidence type="ECO:0000256" key="3">
    <source>
        <dbReference type="ARBA" id="ARBA00022475"/>
    </source>
</evidence>
<keyword evidence="2 7" id="KW-0813">Transport</keyword>
<gene>
    <name evidence="9" type="ORF">C7443_101102</name>
</gene>
<keyword evidence="10" id="KW-1185">Reference proteome</keyword>
<dbReference type="EMBL" id="QGTJ01000001">
    <property type="protein sequence ID" value="PWV65618.1"/>
    <property type="molecule type" value="Genomic_DNA"/>
</dbReference>
<evidence type="ECO:0000256" key="2">
    <source>
        <dbReference type="ARBA" id="ARBA00022448"/>
    </source>
</evidence>
<feature type="transmembrane region" description="Helical" evidence="7">
    <location>
        <begin position="45"/>
        <end position="69"/>
    </location>
</feature>
<evidence type="ECO:0000259" key="8">
    <source>
        <dbReference type="PROSITE" id="PS50928"/>
    </source>
</evidence>
<dbReference type="InterPro" id="IPR000515">
    <property type="entry name" value="MetI-like"/>
</dbReference>
<keyword evidence="3" id="KW-1003">Cell membrane</keyword>
<evidence type="ECO:0000313" key="10">
    <source>
        <dbReference type="Proteomes" id="UP000246569"/>
    </source>
</evidence>
<dbReference type="InterPro" id="IPR035906">
    <property type="entry name" value="MetI-like_sf"/>
</dbReference>
<evidence type="ECO:0000313" key="9">
    <source>
        <dbReference type="EMBL" id="PWV65618.1"/>
    </source>
</evidence>
<keyword evidence="6 7" id="KW-0472">Membrane</keyword>
<reference evidence="9 10" key="1">
    <citation type="submission" date="2018-05" db="EMBL/GenBank/DDBJ databases">
        <title>Genomic Encyclopedia of Type Strains, Phase IV (KMG-IV): sequencing the most valuable type-strain genomes for metagenomic binning, comparative biology and taxonomic classification.</title>
        <authorList>
            <person name="Goeker M."/>
        </authorList>
    </citation>
    <scope>NUCLEOTIDE SEQUENCE [LARGE SCALE GENOMIC DNA]</scope>
    <source>
        <strain evidence="9 10">DSM 23606</strain>
    </source>
</reference>
<dbReference type="NCBIfam" id="TIGR01581">
    <property type="entry name" value="Mo_ABC_porter"/>
    <property type="match status" value="1"/>
</dbReference>